<evidence type="ECO:0000313" key="13">
    <source>
        <dbReference type="EMBL" id="KAK8867573.1"/>
    </source>
</evidence>
<comment type="caution">
    <text evidence="13">The sequence shown here is derived from an EMBL/GenBank/DDBJ whole genome shotgun (WGS) entry which is preliminary data.</text>
</comment>
<dbReference type="SUPFAM" id="SSF50630">
    <property type="entry name" value="Acid proteases"/>
    <property type="match status" value="1"/>
</dbReference>
<dbReference type="InterPro" id="IPR033121">
    <property type="entry name" value="PEPTIDASE_A1"/>
</dbReference>
<keyword evidence="7 10" id="KW-0378">Hydrolase</keyword>
<keyword evidence="6 10" id="KW-0064">Aspartyl protease</keyword>
<evidence type="ECO:0000256" key="11">
    <source>
        <dbReference type="SAM" id="SignalP"/>
    </source>
</evidence>
<proteinExistence type="inferred from homology"/>
<dbReference type="InterPro" id="IPR021109">
    <property type="entry name" value="Peptidase_aspartic_dom_sf"/>
</dbReference>
<dbReference type="PANTHER" id="PTHR47966:SF23">
    <property type="entry name" value="ASPARTIC ENDOPEPTIDASE, PUTATIVE (AFU_ORTHOLOGUE AFUA_2G15950)-RELATED"/>
    <property type="match status" value="1"/>
</dbReference>
<keyword evidence="5 11" id="KW-0732">Signal</keyword>
<evidence type="ECO:0000256" key="5">
    <source>
        <dbReference type="ARBA" id="ARBA00022729"/>
    </source>
</evidence>
<keyword evidence="9" id="KW-0325">Glycoprotein</keyword>
<feature type="signal peptide" evidence="11">
    <location>
        <begin position="1"/>
        <end position="19"/>
    </location>
</feature>
<evidence type="ECO:0000313" key="14">
    <source>
        <dbReference type="Proteomes" id="UP001390339"/>
    </source>
</evidence>
<reference evidence="13 14" key="1">
    <citation type="journal article" date="2024" name="IMA Fungus">
        <title>Apiospora arundinis, a panoply of carbohydrate-active enzymes and secondary metabolites.</title>
        <authorList>
            <person name="Sorensen T."/>
            <person name="Petersen C."/>
            <person name="Muurmann A.T."/>
            <person name="Christiansen J.V."/>
            <person name="Brundto M.L."/>
            <person name="Overgaard C.K."/>
            <person name="Boysen A.T."/>
            <person name="Wollenberg R.D."/>
            <person name="Larsen T.O."/>
            <person name="Sorensen J.L."/>
            <person name="Nielsen K.L."/>
            <person name="Sondergaard T.E."/>
        </authorList>
    </citation>
    <scope>NUCLEOTIDE SEQUENCE [LARGE SCALE GENOMIC DNA]</scope>
    <source>
        <strain evidence="13 14">AAU 773</strain>
    </source>
</reference>
<evidence type="ECO:0000256" key="3">
    <source>
        <dbReference type="ARBA" id="ARBA00022525"/>
    </source>
</evidence>
<evidence type="ECO:0000256" key="2">
    <source>
        <dbReference type="ARBA" id="ARBA00007447"/>
    </source>
</evidence>
<dbReference type="PANTHER" id="PTHR47966">
    <property type="entry name" value="BETA-SITE APP-CLEAVING ENZYME, ISOFORM A-RELATED"/>
    <property type="match status" value="1"/>
</dbReference>
<evidence type="ECO:0000259" key="12">
    <source>
        <dbReference type="PROSITE" id="PS51767"/>
    </source>
</evidence>
<dbReference type="Proteomes" id="UP001390339">
    <property type="component" value="Unassembled WGS sequence"/>
</dbReference>
<comment type="subcellular location">
    <subcellularLocation>
        <location evidence="1">Secreted</location>
    </subcellularLocation>
</comment>
<accession>A0ABR2ISC5</accession>
<dbReference type="PROSITE" id="PS51257">
    <property type="entry name" value="PROKAR_LIPOPROTEIN"/>
    <property type="match status" value="1"/>
</dbReference>
<dbReference type="PROSITE" id="PS00141">
    <property type="entry name" value="ASP_PROTEASE"/>
    <property type="match status" value="1"/>
</dbReference>
<dbReference type="CDD" id="cd06097">
    <property type="entry name" value="Aspergillopepsin_like"/>
    <property type="match status" value="1"/>
</dbReference>
<feature type="chain" id="PRO_5045358677" evidence="11">
    <location>
        <begin position="20"/>
        <end position="499"/>
    </location>
</feature>
<dbReference type="InterPro" id="IPR034163">
    <property type="entry name" value="Aspergillopepsin-like_cat_dom"/>
</dbReference>
<feature type="domain" description="Peptidase A1" evidence="12">
    <location>
        <begin position="189"/>
        <end position="496"/>
    </location>
</feature>
<organism evidence="13 14">
    <name type="scientific">Apiospora arundinis</name>
    <dbReference type="NCBI Taxonomy" id="335852"/>
    <lineage>
        <taxon>Eukaryota</taxon>
        <taxon>Fungi</taxon>
        <taxon>Dikarya</taxon>
        <taxon>Ascomycota</taxon>
        <taxon>Pezizomycotina</taxon>
        <taxon>Sordariomycetes</taxon>
        <taxon>Xylariomycetidae</taxon>
        <taxon>Amphisphaeriales</taxon>
        <taxon>Apiosporaceae</taxon>
        <taxon>Apiospora</taxon>
    </lineage>
</organism>
<gene>
    <name evidence="13" type="ORF">PGQ11_006151</name>
</gene>
<evidence type="ECO:0000256" key="4">
    <source>
        <dbReference type="ARBA" id="ARBA00022670"/>
    </source>
</evidence>
<dbReference type="PRINTS" id="PR00792">
    <property type="entry name" value="PEPSIN"/>
</dbReference>
<evidence type="ECO:0000256" key="1">
    <source>
        <dbReference type="ARBA" id="ARBA00004613"/>
    </source>
</evidence>
<evidence type="ECO:0000256" key="10">
    <source>
        <dbReference type="RuleBase" id="RU000454"/>
    </source>
</evidence>
<keyword evidence="8" id="KW-0865">Zymogen</keyword>
<keyword evidence="14" id="KW-1185">Reference proteome</keyword>
<comment type="similarity">
    <text evidence="2 10">Belongs to the peptidase A1 family.</text>
</comment>
<dbReference type="InterPro" id="IPR001969">
    <property type="entry name" value="Aspartic_peptidase_AS"/>
</dbReference>
<evidence type="ECO:0000256" key="6">
    <source>
        <dbReference type="ARBA" id="ARBA00022750"/>
    </source>
</evidence>
<evidence type="ECO:0000256" key="8">
    <source>
        <dbReference type="ARBA" id="ARBA00023145"/>
    </source>
</evidence>
<evidence type="ECO:0000256" key="7">
    <source>
        <dbReference type="ARBA" id="ARBA00022801"/>
    </source>
</evidence>
<dbReference type="EMBL" id="JAPCWZ010000004">
    <property type="protein sequence ID" value="KAK8867573.1"/>
    <property type="molecule type" value="Genomic_DNA"/>
</dbReference>
<keyword evidence="4 10" id="KW-0645">Protease</keyword>
<dbReference type="Gene3D" id="2.40.70.10">
    <property type="entry name" value="Acid Proteases"/>
    <property type="match status" value="2"/>
</dbReference>
<keyword evidence="3" id="KW-0964">Secreted</keyword>
<evidence type="ECO:0000256" key="9">
    <source>
        <dbReference type="ARBA" id="ARBA00023180"/>
    </source>
</evidence>
<dbReference type="PROSITE" id="PS51767">
    <property type="entry name" value="PEPTIDASE_A1"/>
    <property type="match status" value="1"/>
</dbReference>
<dbReference type="Pfam" id="PF00026">
    <property type="entry name" value="Asp"/>
    <property type="match status" value="1"/>
</dbReference>
<name>A0ABR2ISC5_9PEZI</name>
<dbReference type="InterPro" id="IPR001461">
    <property type="entry name" value="Aspartic_peptidase_A1"/>
</dbReference>
<protein>
    <submittedName>
        <fullName evidence="13">Aspartic peptidase domain-containing protein</fullName>
    </submittedName>
</protein>
<sequence length="499" mass="51003">MQSIMKVLFLLGLVALACASPRPIQKRGVYKVERVANPDYTGRNGPRALLKTLRKYRMPVPASLMDTINAQSIEMISKRRVPVEYLEGVNKVNAEMVSKRQPKKGKKAKAKGKGAGAGAAAGAGAGAAAGAGAGAAVGAGAGAAVGAGAGAAAGIGAAAGNATAGGAGKAATNGTGLVAAKPEANDVEYLSPVKIGGQTVNLDFDSGSSDLWVFNSQLSTAATQGHQIYDPTKSKSFKMMQGASFQISYGDGSGAAGNVGTDTVDLGGAVVPKQAIELATAVSKSFVQDTNNNGLLGLAFSKLNTVKPQQQKTFFDNVMPSLAEPVFTADLRPQAAGAYEFGRIDNTKFTGKMTWVPVNPAQGFWQFNSEKFAVGGGAPQAGTAGAQAIADTGTTLILADPKAVQAYYSQVQGAKNDAQAGGVTFPCNTQLPDLQLDVGGTMATVAGKFINFAKVDQTTCFGGVQASPANMFIYGDIFFKSNFVAFNGGNTSLGFAQHV</sequence>